<keyword evidence="5" id="KW-0614">Plasmid</keyword>
<dbReference type="NCBIfam" id="NF033542">
    <property type="entry name" value="transpos_IS110"/>
    <property type="match status" value="1"/>
</dbReference>
<evidence type="ECO:0000259" key="3">
    <source>
        <dbReference type="Pfam" id="PF01548"/>
    </source>
</evidence>
<evidence type="ECO:0000256" key="2">
    <source>
        <dbReference type="SAM" id="MobiDB-lite"/>
    </source>
</evidence>
<dbReference type="Pfam" id="PF02371">
    <property type="entry name" value="Transposase_20"/>
    <property type="match status" value="1"/>
</dbReference>
<dbReference type="InterPro" id="IPR047650">
    <property type="entry name" value="Transpos_IS110"/>
</dbReference>
<proteinExistence type="predicted"/>
<dbReference type="KEGG" id="scad:DN051_43925"/>
<feature type="region of interest" description="Disordered" evidence="2">
    <location>
        <begin position="1"/>
        <end position="32"/>
    </location>
</feature>
<organism evidence="5 6">
    <name type="scientific">Streptomyces cadmiisoli</name>
    <dbReference type="NCBI Taxonomy" id="2184053"/>
    <lineage>
        <taxon>Bacteria</taxon>
        <taxon>Bacillati</taxon>
        <taxon>Actinomycetota</taxon>
        <taxon>Actinomycetes</taxon>
        <taxon>Kitasatosporales</taxon>
        <taxon>Streptomycetaceae</taxon>
        <taxon>Streptomyces</taxon>
        <taxon>Streptomyces aurantiacus group</taxon>
    </lineage>
</organism>
<accession>A0A2Z4JFX8</accession>
<gene>
    <name evidence="5" type="ORF">DN051_43925</name>
</gene>
<dbReference type="Proteomes" id="UP000249616">
    <property type="component" value="Plasmid unnamed1"/>
</dbReference>
<geneLocation type="plasmid" evidence="5 6">
    <name>unnamed1</name>
</geneLocation>
<dbReference type="Pfam" id="PF01548">
    <property type="entry name" value="DEDD_Tnp_IS110"/>
    <property type="match status" value="1"/>
</dbReference>
<dbReference type="GO" id="GO:0006313">
    <property type="term" value="P:DNA transposition"/>
    <property type="evidence" value="ECO:0007669"/>
    <property type="project" value="InterPro"/>
</dbReference>
<feature type="compositionally biased region" description="Low complexity" evidence="2">
    <location>
        <begin position="1"/>
        <end position="22"/>
    </location>
</feature>
<dbReference type="AlphaFoldDB" id="A0A2Z4JFX8"/>
<dbReference type="PANTHER" id="PTHR33055">
    <property type="entry name" value="TRANSPOSASE FOR INSERTION SEQUENCE ELEMENT IS1111A"/>
    <property type="match status" value="1"/>
</dbReference>
<protein>
    <submittedName>
        <fullName evidence="5">IS110 family transposase</fullName>
    </submittedName>
</protein>
<evidence type="ECO:0000313" key="5">
    <source>
        <dbReference type="EMBL" id="AWW43493.1"/>
    </source>
</evidence>
<evidence type="ECO:0000313" key="6">
    <source>
        <dbReference type="Proteomes" id="UP000249616"/>
    </source>
</evidence>
<keyword evidence="6" id="KW-1185">Reference proteome</keyword>
<name>A0A2Z4JFX8_9ACTN</name>
<evidence type="ECO:0000256" key="1">
    <source>
        <dbReference type="SAM" id="Coils"/>
    </source>
</evidence>
<keyword evidence="1" id="KW-0175">Coiled coil</keyword>
<feature type="domain" description="Transposase IS110-like N-terminal" evidence="3">
    <location>
        <begin position="47"/>
        <end position="185"/>
    </location>
</feature>
<dbReference type="GO" id="GO:0004803">
    <property type="term" value="F:transposase activity"/>
    <property type="evidence" value="ECO:0007669"/>
    <property type="project" value="InterPro"/>
</dbReference>
<reference evidence="6" key="1">
    <citation type="submission" date="2018-06" db="EMBL/GenBank/DDBJ databases">
        <authorList>
            <person name="Li K."/>
        </authorList>
    </citation>
    <scope>NUCLEOTIDE SEQUENCE [LARGE SCALE GENOMIC DNA]</scope>
    <source>
        <strain evidence="6">ZFG47</strain>
        <plasmid evidence="6">unnamed1</plasmid>
    </source>
</reference>
<feature type="domain" description="Transposase IS116/IS110/IS902 C-terminal" evidence="4">
    <location>
        <begin position="288"/>
        <end position="374"/>
    </location>
</feature>
<evidence type="ECO:0000259" key="4">
    <source>
        <dbReference type="Pfam" id="PF02371"/>
    </source>
</evidence>
<dbReference type="GO" id="GO:0003677">
    <property type="term" value="F:DNA binding"/>
    <property type="evidence" value="ECO:0007669"/>
    <property type="project" value="InterPro"/>
</dbReference>
<dbReference type="PANTHER" id="PTHR33055:SF3">
    <property type="entry name" value="PUTATIVE TRANSPOSASE FOR IS117-RELATED"/>
    <property type="match status" value="1"/>
</dbReference>
<sequence length="418" mass="46018">MQAAMRTTPPATHTRSTRTASRCGDRTRTRSSHFPTVQLPVTERHRRTVAHPSFTEILPGPRSRVRRHADVLELGDEATWAIDLPDGYASLVITLLVSHGQRPLYIPGRAVNRASGSYRGEGKTDARDALIIADQARMRRDLSPLRAADEAMAELKFLTARRTDLVCDRTRASNRLRGLLAGIFPALERELNLANLGPLTGYQPPGTIRRLGASRLEKWLRGRGARWSAALARTAVEAASHQHTAVPGEQAAARLVQALALELIDLDRKIAELDEEIAKAFRSHPYAEIVTSMPGIGPLLGAEFLAATSGDMALFGSADRLATYAGLAPTPRDSGRVSGNLYCPTRYHRGLQRVFYMSAMSSIHYCPESRCYYQRKGAEGKRHTQAVLALARRRVNVLWALLRDGRRFEPAHPAAGTA</sequence>
<feature type="coiled-coil region" evidence="1">
    <location>
        <begin position="256"/>
        <end position="283"/>
    </location>
</feature>
<dbReference type="EMBL" id="CP030074">
    <property type="protein sequence ID" value="AWW43493.1"/>
    <property type="molecule type" value="Genomic_DNA"/>
</dbReference>
<dbReference type="InterPro" id="IPR003346">
    <property type="entry name" value="Transposase_20"/>
</dbReference>
<dbReference type="InterPro" id="IPR002525">
    <property type="entry name" value="Transp_IS110-like_N"/>
</dbReference>